<dbReference type="Proteomes" id="UP001222027">
    <property type="component" value="Unassembled WGS sequence"/>
</dbReference>
<proteinExistence type="predicted"/>
<reference evidence="1 2" key="1">
    <citation type="submission" date="2022-12" db="EMBL/GenBank/DDBJ databases">
        <title>Chromosome-scale assembly of the Ensete ventricosum genome.</title>
        <authorList>
            <person name="Dussert Y."/>
            <person name="Stocks J."/>
            <person name="Wendawek A."/>
            <person name="Woldeyes F."/>
            <person name="Nichols R.A."/>
            <person name="Borrell J.S."/>
        </authorList>
    </citation>
    <scope>NUCLEOTIDE SEQUENCE [LARGE SCALE GENOMIC DNA]</scope>
    <source>
        <strain evidence="2">cv. Maze</strain>
        <tissue evidence="1">Seeds</tissue>
    </source>
</reference>
<accession>A0AAV8Q7N0</accession>
<gene>
    <name evidence="1" type="ORF">OPV22_019456</name>
</gene>
<name>A0AAV8Q7N0_ENSVE</name>
<dbReference type="EMBL" id="JAQQAF010000006">
    <property type="protein sequence ID" value="KAJ8475729.1"/>
    <property type="molecule type" value="Genomic_DNA"/>
</dbReference>
<comment type="caution">
    <text evidence="1">The sequence shown here is derived from an EMBL/GenBank/DDBJ whole genome shotgun (WGS) entry which is preliminary data.</text>
</comment>
<dbReference type="AlphaFoldDB" id="A0AAV8Q7N0"/>
<protein>
    <submittedName>
        <fullName evidence="1">Uncharacterized protein</fullName>
    </submittedName>
</protein>
<evidence type="ECO:0000313" key="2">
    <source>
        <dbReference type="Proteomes" id="UP001222027"/>
    </source>
</evidence>
<keyword evidence="2" id="KW-1185">Reference proteome</keyword>
<evidence type="ECO:0000313" key="1">
    <source>
        <dbReference type="EMBL" id="KAJ8475729.1"/>
    </source>
</evidence>
<organism evidence="1 2">
    <name type="scientific">Ensete ventricosum</name>
    <name type="common">Abyssinian banana</name>
    <name type="synonym">Musa ensete</name>
    <dbReference type="NCBI Taxonomy" id="4639"/>
    <lineage>
        <taxon>Eukaryota</taxon>
        <taxon>Viridiplantae</taxon>
        <taxon>Streptophyta</taxon>
        <taxon>Embryophyta</taxon>
        <taxon>Tracheophyta</taxon>
        <taxon>Spermatophyta</taxon>
        <taxon>Magnoliopsida</taxon>
        <taxon>Liliopsida</taxon>
        <taxon>Zingiberales</taxon>
        <taxon>Musaceae</taxon>
        <taxon>Ensete</taxon>
    </lineage>
</organism>
<sequence>MVYPSQSPLSKPSLRQTLAQFLSDVHGPLKPILGNLQIFASTPFSSSASKAHMIKLELTITETCVFFIYDLREARRRSAKRSATMVAFLISMGIRVKLYLRVMVDACI</sequence>